<comment type="catalytic activity">
    <reaction evidence="10 11 12">
        <text>L-cysteinyl-[protein] + hexadecanoyl-CoA = S-hexadecanoyl-L-cysteinyl-[protein] + CoA</text>
        <dbReference type="Rhea" id="RHEA:36683"/>
        <dbReference type="Rhea" id="RHEA-COMP:10131"/>
        <dbReference type="Rhea" id="RHEA-COMP:11032"/>
        <dbReference type="ChEBI" id="CHEBI:29950"/>
        <dbReference type="ChEBI" id="CHEBI:57287"/>
        <dbReference type="ChEBI" id="CHEBI:57379"/>
        <dbReference type="ChEBI" id="CHEBI:74151"/>
        <dbReference type="EC" id="2.3.1.225"/>
    </reaction>
</comment>
<dbReference type="EMBL" id="LYUB02000006">
    <property type="protein sequence ID" value="OVF09134.1"/>
    <property type="molecule type" value="Genomic_DNA"/>
</dbReference>
<comment type="domain">
    <text evidence="11 12">The DHHC domain is required for palmitoyltransferase activity.</text>
</comment>
<keyword evidence="5 11" id="KW-1133">Transmembrane helix</keyword>
<name>A0AA91Q127_CLALS</name>
<keyword evidence="6 11" id="KW-0472">Membrane</keyword>
<evidence type="ECO:0000256" key="11">
    <source>
        <dbReference type="HAMAP-Rule" id="MF_03199"/>
    </source>
</evidence>
<evidence type="ECO:0000256" key="12">
    <source>
        <dbReference type="RuleBase" id="RU079119"/>
    </source>
</evidence>
<evidence type="ECO:0000313" key="15">
    <source>
        <dbReference type="Proteomes" id="UP000195602"/>
    </source>
</evidence>
<evidence type="ECO:0000313" key="14">
    <source>
        <dbReference type="EMBL" id="OVF09134.1"/>
    </source>
</evidence>
<evidence type="ECO:0000259" key="13">
    <source>
        <dbReference type="Pfam" id="PF01529"/>
    </source>
</evidence>
<feature type="active site" description="S-palmitoyl cysteine intermediate" evidence="11">
    <location>
        <position position="107"/>
    </location>
</feature>
<dbReference type="HAMAP" id="MF_03199">
    <property type="entry name" value="DHHC_PAT_PFA4"/>
    <property type="match status" value="1"/>
</dbReference>
<keyword evidence="9 11" id="KW-0012">Acyltransferase</keyword>
<dbReference type="KEGG" id="clus:A9F13_06g02871"/>
<dbReference type="AlphaFoldDB" id="A0AA91Q127"/>
<dbReference type="GO" id="GO:0005789">
    <property type="term" value="C:endoplasmic reticulum membrane"/>
    <property type="evidence" value="ECO:0007669"/>
    <property type="project" value="UniProtKB-SubCell"/>
</dbReference>
<dbReference type="PANTHER" id="PTHR12246">
    <property type="entry name" value="PALMITOYLTRANSFERASE ZDHHC16"/>
    <property type="match status" value="1"/>
</dbReference>
<keyword evidence="8 11" id="KW-0449">Lipoprotein</keyword>
<protein>
    <recommendedName>
        <fullName evidence="11">Palmitoyltransferase PFA4</fullName>
        <ecNumber evidence="11">2.3.1.225</ecNumber>
    </recommendedName>
    <alternativeName>
        <fullName evidence="11">Protein S-acyltransferase</fullName>
        <shortName evidence="11">PAT</shortName>
    </alternativeName>
    <alternativeName>
        <fullName evidence="11">Protein fatty acyltransferase 4</fullName>
    </alternativeName>
</protein>
<reference evidence="14 15" key="1">
    <citation type="submission" date="2017-04" db="EMBL/GenBank/DDBJ databases">
        <title>Draft genome of the yeast Clavispora lusitaniae type strain CBS 6936.</title>
        <authorList>
            <person name="Durrens P."/>
            <person name="Klopp C."/>
            <person name="Biteau N."/>
            <person name="Fitton-Ouhabi V."/>
            <person name="Dementhon K."/>
            <person name="Accoceberry I."/>
            <person name="Sherman D.J."/>
            <person name="Noel T."/>
        </authorList>
    </citation>
    <scope>NUCLEOTIDE SEQUENCE [LARGE SCALE GENOMIC DNA]</scope>
    <source>
        <strain evidence="14 15">CBS 6936</strain>
    </source>
</reference>
<evidence type="ECO:0000256" key="9">
    <source>
        <dbReference type="ARBA" id="ARBA00023315"/>
    </source>
</evidence>
<comment type="caution">
    <text evidence="14">The sequence shown here is derived from an EMBL/GenBank/DDBJ whole genome shotgun (WGS) entry which is preliminary data.</text>
</comment>
<dbReference type="InterPro" id="IPR039859">
    <property type="entry name" value="PFA4/ZDH16/20/ERF2-like"/>
</dbReference>
<comment type="similarity">
    <text evidence="11">Belongs to the DHHC palmitoyltransferase family. PFA4 subfamily.</text>
</comment>
<evidence type="ECO:0000256" key="2">
    <source>
        <dbReference type="ARBA" id="ARBA00022679"/>
    </source>
</evidence>
<feature type="transmembrane region" description="Helical" evidence="11 12">
    <location>
        <begin position="40"/>
        <end position="59"/>
    </location>
</feature>
<comment type="subcellular location">
    <subcellularLocation>
        <location evidence="11">Endoplasmic reticulum membrane</location>
        <topology evidence="11">Multi-pass membrane protein</topology>
    </subcellularLocation>
    <subcellularLocation>
        <location evidence="1">Membrane</location>
        <topology evidence="1">Multi-pass membrane protein</topology>
    </subcellularLocation>
</comment>
<dbReference type="PROSITE" id="PS50216">
    <property type="entry name" value="DHHC"/>
    <property type="match status" value="1"/>
</dbReference>
<evidence type="ECO:0000256" key="1">
    <source>
        <dbReference type="ARBA" id="ARBA00004141"/>
    </source>
</evidence>
<evidence type="ECO:0000256" key="5">
    <source>
        <dbReference type="ARBA" id="ARBA00022989"/>
    </source>
</evidence>
<evidence type="ECO:0000256" key="4">
    <source>
        <dbReference type="ARBA" id="ARBA00022824"/>
    </source>
</evidence>
<keyword evidence="3 11" id="KW-0812">Transmembrane</keyword>
<comment type="function">
    <text evidence="11">Mediates the reversible addition of palmitate to target proteins, thereby regulating their membrane association and biological function.</text>
</comment>
<evidence type="ECO:0000256" key="8">
    <source>
        <dbReference type="ARBA" id="ARBA00023288"/>
    </source>
</evidence>
<feature type="transmembrane region" description="Helical" evidence="11 12">
    <location>
        <begin position="122"/>
        <end position="142"/>
    </location>
</feature>
<sequence>MWELKWPWIGIAIPCLIIAVLGYGSHYFVFRFHMDPAAQISYQVCITMIWVNYFLAIQVSPGSPPKNYQVPKRHWKKWCKKCQNYKPERAHHCRKCNTCVLQMDHHCPWTNNCVGYRNLPHFMRFLVSVLLGTSITLVGLSKRAIEYYNKRDMPVYLINKSEMAAVIALWPLDAFIFFAILVLFLRCLFHICSGKTQIEVWEMERIEAQFHTERFWKKIRHNYQLVHGKEMPRLTSWNLSARMYEQMEGMEMDGEDEAIVPAMFTPDDLVFPYDLGLWRNLTTALGSPWTWLLPWGMPKGNGYSFEVTDDDDQLNLPWPPDGGNVDFEPRELTDEELRQIGNYTLIKKHLDPRSHMARTEWMNDLGETLNDFGVDVEAEDEGTLA</sequence>
<dbReference type="Proteomes" id="UP000195602">
    <property type="component" value="Unassembled WGS sequence"/>
</dbReference>
<dbReference type="InterPro" id="IPR033682">
    <property type="entry name" value="PFA4"/>
</dbReference>
<evidence type="ECO:0000256" key="7">
    <source>
        <dbReference type="ARBA" id="ARBA00023139"/>
    </source>
</evidence>
<organism evidence="14 15">
    <name type="scientific">Clavispora lusitaniae</name>
    <name type="common">Candida lusitaniae</name>
    <dbReference type="NCBI Taxonomy" id="36911"/>
    <lineage>
        <taxon>Eukaryota</taxon>
        <taxon>Fungi</taxon>
        <taxon>Dikarya</taxon>
        <taxon>Ascomycota</taxon>
        <taxon>Saccharomycotina</taxon>
        <taxon>Pichiomycetes</taxon>
        <taxon>Metschnikowiaceae</taxon>
        <taxon>Clavispora</taxon>
    </lineage>
</organism>
<feature type="transmembrane region" description="Helical" evidence="11 12">
    <location>
        <begin position="163"/>
        <end position="185"/>
    </location>
</feature>
<keyword evidence="7 11" id="KW-0564">Palmitate</keyword>
<evidence type="ECO:0000256" key="6">
    <source>
        <dbReference type="ARBA" id="ARBA00023136"/>
    </source>
</evidence>
<dbReference type="InterPro" id="IPR001594">
    <property type="entry name" value="Palmitoyltrfase_DHHC"/>
</dbReference>
<evidence type="ECO:0000256" key="3">
    <source>
        <dbReference type="ARBA" id="ARBA00022692"/>
    </source>
</evidence>
<keyword evidence="4 11" id="KW-0256">Endoplasmic reticulum</keyword>
<proteinExistence type="inferred from homology"/>
<dbReference type="GO" id="GO:0019706">
    <property type="term" value="F:protein-cysteine S-palmitoyltransferase activity"/>
    <property type="evidence" value="ECO:0007669"/>
    <property type="project" value="UniProtKB-UniRule"/>
</dbReference>
<feature type="transmembrane region" description="Helical" evidence="11 12">
    <location>
        <begin position="6"/>
        <end position="28"/>
    </location>
</feature>
<feature type="domain" description="Palmitoyltransferase DHHC" evidence="13">
    <location>
        <begin position="76"/>
        <end position="202"/>
    </location>
</feature>
<evidence type="ECO:0000256" key="10">
    <source>
        <dbReference type="ARBA" id="ARBA00048048"/>
    </source>
</evidence>
<keyword evidence="2 11" id="KW-0808">Transferase</keyword>
<dbReference type="EC" id="2.3.1.225" evidence="11"/>
<dbReference type="Pfam" id="PF01529">
    <property type="entry name" value="DHHC"/>
    <property type="match status" value="1"/>
</dbReference>
<accession>A0AA91Q127</accession>
<gene>
    <name evidence="11" type="primary">PFA4</name>
    <name evidence="14" type="ORF">A9F13_06g02871</name>
</gene>